<proteinExistence type="predicted"/>
<dbReference type="AlphaFoldDB" id="A0A5B6VIP4"/>
<dbReference type="Proteomes" id="UP000325315">
    <property type="component" value="Unassembled WGS sequence"/>
</dbReference>
<name>A0A5B6VIP4_9ROSI</name>
<protein>
    <submittedName>
        <fullName evidence="2">Zinc finger, PHD-type</fullName>
    </submittedName>
</protein>
<dbReference type="OrthoDB" id="929503at2759"/>
<evidence type="ECO:0000256" key="1">
    <source>
        <dbReference type="SAM" id="SignalP"/>
    </source>
</evidence>
<keyword evidence="1" id="KW-0732">Signal</keyword>
<gene>
    <name evidence="2" type="ORF">EPI10_014918</name>
</gene>
<accession>A0A5B6VIP4</accession>
<evidence type="ECO:0000313" key="3">
    <source>
        <dbReference type="Proteomes" id="UP000325315"/>
    </source>
</evidence>
<feature type="signal peptide" evidence="1">
    <location>
        <begin position="1"/>
        <end position="22"/>
    </location>
</feature>
<dbReference type="EMBL" id="SMMG02000006">
    <property type="protein sequence ID" value="KAA3469090.1"/>
    <property type="molecule type" value="Genomic_DNA"/>
</dbReference>
<evidence type="ECO:0000313" key="2">
    <source>
        <dbReference type="EMBL" id="KAA3469090.1"/>
    </source>
</evidence>
<reference evidence="3" key="1">
    <citation type="journal article" date="2019" name="Plant Biotechnol. J.">
        <title>Genome sequencing of the Australian wild diploid species Gossypium australe highlights disease resistance and delayed gland morphogenesis.</title>
        <authorList>
            <person name="Cai Y."/>
            <person name="Cai X."/>
            <person name="Wang Q."/>
            <person name="Wang P."/>
            <person name="Zhang Y."/>
            <person name="Cai C."/>
            <person name="Xu Y."/>
            <person name="Wang K."/>
            <person name="Zhou Z."/>
            <person name="Wang C."/>
            <person name="Geng S."/>
            <person name="Li B."/>
            <person name="Dong Q."/>
            <person name="Hou Y."/>
            <person name="Wang H."/>
            <person name="Ai P."/>
            <person name="Liu Z."/>
            <person name="Yi F."/>
            <person name="Sun M."/>
            <person name="An G."/>
            <person name="Cheng J."/>
            <person name="Zhang Y."/>
            <person name="Shi Q."/>
            <person name="Xie Y."/>
            <person name="Shi X."/>
            <person name="Chang Y."/>
            <person name="Huang F."/>
            <person name="Chen Y."/>
            <person name="Hong S."/>
            <person name="Mi L."/>
            <person name="Sun Q."/>
            <person name="Zhang L."/>
            <person name="Zhou B."/>
            <person name="Peng R."/>
            <person name="Zhang X."/>
            <person name="Liu F."/>
        </authorList>
    </citation>
    <scope>NUCLEOTIDE SEQUENCE [LARGE SCALE GENOMIC DNA]</scope>
    <source>
        <strain evidence="3">cv. PA1801</strain>
    </source>
</reference>
<feature type="chain" id="PRO_5022955868" evidence="1">
    <location>
        <begin position="23"/>
        <end position="110"/>
    </location>
</feature>
<organism evidence="2 3">
    <name type="scientific">Gossypium australe</name>
    <dbReference type="NCBI Taxonomy" id="47621"/>
    <lineage>
        <taxon>Eukaryota</taxon>
        <taxon>Viridiplantae</taxon>
        <taxon>Streptophyta</taxon>
        <taxon>Embryophyta</taxon>
        <taxon>Tracheophyta</taxon>
        <taxon>Spermatophyta</taxon>
        <taxon>Magnoliopsida</taxon>
        <taxon>eudicotyledons</taxon>
        <taxon>Gunneridae</taxon>
        <taxon>Pentapetalae</taxon>
        <taxon>rosids</taxon>
        <taxon>malvids</taxon>
        <taxon>Malvales</taxon>
        <taxon>Malvaceae</taxon>
        <taxon>Malvoideae</taxon>
        <taxon>Gossypium</taxon>
    </lineage>
</organism>
<comment type="caution">
    <text evidence="2">The sequence shown here is derived from an EMBL/GenBank/DDBJ whole genome shotgun (WGS) entry which is preliminary data.</text>
</comment>
<sequence length="110" mass="12919">MSKKIQHFLHRHLLWLLWVSQDDQLGCRGCCKRITGSIYILYRASQRNLKFLSLMPSSPYHLDYEHTCNACFKIGSSLSNCCKRCEFDLHVASTQWATIETEELIQHFTH</sequence>
<keyword evidence="3" id="KW-1185">Reference proteome</keyword>